<keyword evidence="4" id="KW-1185">Reference proteome</keyword>
<evidence type="ECO:0000313" key="4">
    <source>
        <dbReference type="Proteomes" id="UP000675881"/>
    </source>
</evidence>
<name>A0A7R8D0T0_LEPSM</name>
<gene>
    <name evidence="3" type="ORF">LSAA_11953</name>
</gene>
<organism evidence="3 4">
    <name type="scientific">Lepeophtheirus salmonis</name>
    <name type="common">Salmon louse</name>
    <name type="synonym">Caligus salmonis</name>
    <dbReference type="NCBI Taxonomy" id="72036"/>
    <lineage>
        <taxon>Eukaryota</taxon>
        <taxon>Metazoa</taxon>
        <taxon>Ecdysozoa</taxon>
        <taxon>Arthropoda</taxon>
        <taxon>Crustacea</taxon>
        <taxon>Multicrustacea</taxon>
        <taxon>Hexanauplia</taxon>
        <taxon>Copepoda</taxon>
        <taxon>Siphonostomatoida</taxon>
        <taxon>Caligidae</taxon>
        <taxon>Lepeophtheirus</taxon>
    </lineage>
</organism>
<keyword evidence="1" id="KW-0175">Coiled coil</keyword>
<sequence length="388" mass="45013">MLREYQEEINKLKTLLEKKPMDMTSSSGEIMIQPDEDLLEAERERARQEYNDDMEEMKNKMENERQSKNRMQDEFNKMKDAYEEKLQLLENKFSINDNDNNYSDSSTKQNLNEMQQHAMQKLRKLQEEMIDALGEALSCVDDDDGVILKVYDDIQEELRAKTESLKRSKQKVKVLNVEIKDLHREFEADRTDYLDTIRKQDQQLILFQQIFDKIQSVIRKDCNYCNLEKIKSDAIWNDECQRWRIPDLVIQKTKLPPADLLSNNFPGKNLLNSSHLNSQLSSSFNSGLNTFGLNNSYAKESFLDRENRSADNLLGVNGMPCPKKNTSRSPNRGGGYQELPSWFGPPTSGNDSNKKPTRLEVLPNLNGRKNNRKKGYNTGPLLNTMGTF</sequence>
<feature type="coiled-coil region" evidence="1">
    <location>
        <begin position="36"/>
        <end position="185"/>
    </location>
</feature>
<evidence type="ECO:0000313" key="3">
    <source>
        <dbReference type="EMBL" id="CAF2987438.1"/>
    </source>
</evidence>
<dbReference type="AlphaFoldDB" id="A0A7R8D0T0"/>
<evidence type="ECO:0000256" key="2">
    <source>
        <dbReference type="SAM" id="MobiDB-lite"/>
    </source>
</evidence>
<proteinExistence type="predicted"/>
<dbReference type="EMBL" id="HG994585">
    <property type="protein sequence ID" value="CAF2987438.1"/>
    <property type="molecule type" value="Genomic_DNA"/>
</dbReference>
<accession>A0A7R8D0T0</accession>
<evidence type="ECO:0000256" key="1">
    <source>
        <dbReference type="SAM" id="Coils"/>
    </source>
</evidence>
<protein>
    <submittedName>
        <fullName evidence="3">KIF17</fullName>
    </submittedName>
</protein>
<reference evidence="3" key="1">
    <citation type="submission" date="2021-02" db="EMBL/GenBank/DDBJ databases">
        <authorList>
            <person name="Bekaert M."/>
        </authorList>
    </citation>
    <scope>NUCLEOTIDE SEQUENCE</scope>
    <source>
        <strain evidence="3">IoA-00</strain>
    </source>
</reference>
<dbReference type="Proteomes" id="UP000675881">
    <property type="component" value="Chromosome 6"/>
</dbReference>
<dbReference type="OrthoDB" id="3176171at2759"/>
<feature type="region of interest" description="Disordered" evidence="2">
    <location>
        <begin position="313"/>
        <end position="388"/>
    </location>
</feature>